<keyword evidence="1" id="KW-0802">TPR repeat</keyword>
<keyword evidence="2" id="KW-1133">Transmembrane helix</keyword>
<dbReference type="InterPro" id="IPR019734">
    <property type="entry name" value="TPR_rpt"/>
</dbReference>
<protein>
    <submittedName>
        <fullName evidence="3">Uncharacterized protein</fullName>
    </submittedName>
</protein>
<gene>
    <name evidence="3" type="ORF">A3A61_03705</name>
</gene>
<dbReference type="Proteomes" id="UP000177718">
    <property type="component" value="Unassembled WGS sequence"/>
</dbReference>
<proteinExistence type="predicted"/>
<accession>A0A1G1WYE4</accession>
<dbReference type="Pfam" id="PF14559">
    <property type="entry name" value="TPR_19"/>
    <property type="match status" value="1"/>
</dbReference>
<name>A0A1G1WYE4_9BACT</name>
<organism evidence="3 4">
    <name type="scientific">Candidatus Woykebacteria bacterium RIFCSPLOWO2_01_FULL_43_14</name>
    <dbReference type="NCBI Taxonomy" id="1802605"/>
    <lineage>
        <taxon>Bacteria</taxon>
        <taxon>Candidatus Woykeibacteriota</taxon>
    </lineage>
</organism>
<dbReference type="SUPFAM" id="SSF48452">
    <property type="entry name" value="TPR-like"/>
    <property type="match status" value="1"/>
</dbReference>
<dbReference type="EMBL" id="MHDB01000009">
    <property type="protein sequence ID" value="OGY32591.1"/>
    <property type="molecule type" value="Genomic_DNA"/>
</dbReference>
<comment type="caution">
    <text evidence="3">The sequence shown here is derived from an EMBL/GenBank/DDBJ whole genome shotgun (WGS) entry which is preliminary data.</text>
</comment>
<evidence type="ECO:0000313" key="4">
    <source>
        <dbReference type="Proteomes" id="UP000177718"/>
    </source>
</evidence>
<evidence type="ECO:0000256" key="1">
    <source>
        <dbReference type="PROSITE-ProRule" id="PRU00339"/>
    </source>
</evidence>
<dbReference type="PROSITE" id="PS50005">
    <property type="entry name" value="TPR"/>
    <property type="match status" value="1"/>
</dbReference>
<reference evidence="3 4" key="1">
    <citation type="journal article" date="2016" name="Nat. Commun.">
        <title>Thousands of microbial genomes shed light on interconnected biogeochemical processes in an aquifer system.</title>
        <authorList>
            <person name="Anantharaman K."/>
            <person name="Brown C.T."/>
            <person name="Hug L.A."/>
            <person name="Sharon I."/>
            <person name="Castelle C.J."/>
            <person name="Probst A.J."/>
            <person name="Thomas B.C."/>
            <person name="Singh A."/>
            <person name="Wilkins M.J."/>
            <person name="Karaoz U."/>
            <person name="Brodie E.L."/>
            <person name="Williams K.H."/>
            <person name="Hubbard S.S."/>
            <person name="Banfield J.F."/>
        </authorList>
    </citation>
    <scope>NUCLEOTIDE SEQUENCE [LARGE SCALE GENOMIC DNA]</scope>
</reference>
<evidence type="ECO:0000313" key="3">
    <source>
        <dbReference type="EMBL" id="OGY32591.1"/>
    </source>
</evidence>
<keyword evidence="2" id="KW-0812">Transmembrane</keyword>
<feature type="transmembrane region" description="Helical" evidence="2">
    <location>
        <begin position="7"/>
        <end position="24"/>
    </location>
</feature>
<feature type="repeat" description="TPR" evidence="1">
    <location>
        <begin position="132"/>
        <end position="165"/>
    </location>
</feature>
<dbReference type="InterPro" id="IPR011990">
    <property type="entry name" value="TPR-like_helical_dom_sf"/>
</dbReference>
<dbReference type="AlphaFoldDB" id="A0A1G1WYE4"/>
<keyword evidence="2" id="KW-0472">Membrane</keyword>
<sequence>MTKKDSILISVVLFIFAMALTYWLNTEHLLISEGDGYLSQNLPAKAVEKYALAASIYPFSPTPHQKLSEVFANANDWEKAKKEILIAIDLSKNSQELQSILLRIESEIAKPDHLRVQIAYWENVAQEKPDYRDAWLQLSALYYQNYQGDKAKEALAKAEQIDPNNETIGKLKQLYNQR</sequence>
<dbReference type="Gene3D" id="1.25.40.10">
    <property type="entry name" value="Tetratricopeptide repeat domain"/>
    <property type="match status" value="2"/>
</dbReference>
<evidence type="ECO:0000256" key="2">
    <source>
        <dbReference type="SAM" id="Phobius"/>
    </source>
</evidence>